<gene>
    <name evidence="2" type="ORF">ABU614_10240</name>
</gene>
<evidence type="ECO:0000313" key="2">
    <source>
        <dbReference type="EMBL" id="XCO77135.1"/>
    </source>
</evidence>
<evidence type="ECO:0000256" key="1">
    <source>
        <dbReference type="SAM" id="Phobius"/>
    </source>
</evidence>
<name>A0AAU8N0Y9_9GAMM</name>
<accession>A0AAU8N0Y9</accession>
<reference evidence="2" key="1">
    <citation type="submission" date="2024-06" db="EMBL/GenBank/DDBJ databases">
        <authorList>
            <person name="Li S."/>
        </authorList>
    </citation>
    <scope>NUCLEOTIDE SEQUENCE</scope>
    <source>
        <strain evidence="2">SR10</strain>
    </source>
</reference>
<feature type="transmembrane region" description="Helical" evidence="1">
    <location>
        <begin position="160"/>
        <end position="179"/>
    </location>
</feature>
<dbReference type="AlphaFoldDB" id="A0AAU8N0Y9"/>
<feature type="transmembrane region" description="Helical" evidence="1">
    <location>
        <begin position="130"/>
        <end position="148"/>
    </location>
</feature>
<feature type="transmembrane region" description="Helical" evidence="1">
    <location>
        <begin position="93"/>
        <end position="118"/>
    </location>
</feature>
<dbReference type="EMBL" id="CP159925">
    <property type="protein sequence ID" value="XCO77135.1"/>
    <property type="molecule type" value="Genomic_DNA"/>
</dbReference>
<keyword evidence="1" id="KW-1133">Transmembrane helix</keyword>
<keyword evidence="1" id="KW-0812">Transmembrane</keyword>
<protein>
    <recommendedName>
        <fullName evidence="3">DUF998 domain-containing protein</fullName>
    </recommendedName>
</protein>
<proteinExistence type="predicted"/>
<sequence length="188" mass="19928">MLTPVLAVASDFTGAAALFIGIPFSLACAMALGTVLVALSRTNDDVASPQGVWLVGGLMTAVVALPYIGVLAALGAHLDWRQLSVSDFDSSMFYGVCLGLACISLIAMALLLLLPCYGRFKEQAATIGQYVAWLALATLLLIAPIIVLDYMAMLRAPHPPWLFVALLPLLFGLVVWLQAKVVHASKSE</sequence>
<keyword evidence="1" id="KW-0472">Membrane</keyword>
<feature type="transmembrane region" description="Helical" evidence="1">
    <location>
        <begin position="12"/>
        <end position="39"/>
    </location>
</feature>
<feature type="transmembrane region" description="Helical" evidence="1">
    <location>
        <begin position="51"/>
        <end position="73"/>
    </location>
</feature>
<organism evidence="2">
    <name type="scientific">Lysobacter firmicutimachus</name>
    <dbReference type="NCBI Taxonomy" id="1792846"/>
    <lineage>
        <taxon>Bacteria</taxon>
        <taxon>Pseudomonadati</taxon>
        <taxon>Pseudomonadota</taxon>
        <taxon>Gammaproteobacteria</taxon>
        <taxon>Lysobacterales</taxon>
        <taxon>Lysobacteraceae</taxon>
        <taxon>Lysobacter</taxon>
    </lineage>
</organism>
<evidence type="ECO:0008006" key="3">
    <source>
        <dbReference type="Google" id="ProtNLM"/>
    </source>
</evidence>
<dbReference type="RefSeq" id="WP_363800471.1">
    <property type="nucleotide sequence ID" value="NZ_CP159925.1"/>
</dbReference>